<feature type="compositionally biased region" description="Basic and acidic residues" evidence="1">
    <location>
        <begin position="36"/>
        <end position="47"/>
    </location>
</feature>
<evidence type="ECO:0000256" key="1">
    <source>
        <dbReference type="SAM" id="MobiDB-lite"/>
    </source>
</evidence>
<proteinExistence type="predicted"/>
<protein>
    <submittedName>
        <fullName evidence="2">Uncharacterized protein</fullName>
    </submittedName>
</protein>
<dbReference type="AlphaFoldDB" id="A0A061R1W4"/>
<reference evidence="2" key="1">
    <citation type="submission" date="2014-05" db="EMBL/GenBank/DDBJ databases">
        <title>The transcriptome of the halophilic microalga Tetraselmis sp. GSL018 isolated from the Great Salt Lake, Utah.</title>
        <authorList>
            <person name="Jinkerson R.E."/>
            <person name="D'Adamo S."/>
            <person name="Posewitz M.C."/>
        </authorList>
    </citation>
    <scope>NUCLEOTIDE SEQUENCE</scope>
    <source>
        <strain evidence="2">GSL018</strain>
    </source>
</reference>
<gene>
    <name evidence="2" type="ORF">TSPGSL018_18137</name>
</gene>
<organism evidence="2">
    <name type="scientific">Tetraselmis sp. GSL018</name>
    <dbReference type="NCBI Taxonomy" id="582737"/>
    <lineage>
        <taxon>Eukaryota</taxon>
        <taxon>Viridiplantae</taxon>
        <taxon>Chlorophyta</taxon>
        <taxon>core chlorophytes</taxon>
        <taxon>Chlorodendrophyceae</taxon>
        <taxon>Chlorodendrales</taxon>
        <taxon>Chlorodendraceae</taxon>
        <taxon>Tetraselmis</taxon>
    </lineage>
</organism>
<evidence type="ECO:0000313" key="2">
    <source>
        <dbReference type="EMBL" id="JAC64526.1"/>
    </source>
</evidence>
<feature type="compositionally biased region" description="Polar residues" evidence="1">
    <location>
        <begin position="13"/>
        <end position="30"/>
    </location>
</feature>
<feature type="region of interest" description="Disordered" evidence="1">
    <location>
        <begin position="1"/>
        <end position="47"/>
    </location>
</feature>
<accession>A0A061R1W4</accession>
<dbReference type="EMBL" id="GBEZ01022311">
    <property type="protein sequence ID" value="JAC64526.1"/>
    <property type="molecule type" value="Transcribed_RNA"/>
</dbReference>
<sequence>MKTSGDILENGRTGHQIQNDSETGQKNDSFQPKPEPTFRRIEAFRNR</sequence>
<name>A0A061R1W4_9CHLO</name>